<keyword evidence="3" id="KW-1185">Reference proteome</keyword>
<evidence type="ECO:0000256" key="1">
    <source>
        <dbReference type="SAM" id="MobiDB-lite"/>
    </source>
</evidence>
<gene>
    <name evidence="2" type="ORF">Anas_08239</name>
</gene>
<feature type="compositionally biased region" description="Low complexity" evidence="1">
    <location>
        <begin position="31"/>
        <end position="46"/>
    </location>
</feature>
<feature type="non-terminal residue" evidence="2">
    <location>
        <position position="248"/>
    </location>
</feature>
<accession>A0A5N5TEH8</accession>
<reference evidence="2 3" key="1">
    <citation type="journal article" date="2019" name="PLoS Biol.">
        <title>Sex chromosomes control vertical transmission of feminizing Wolbachia symbionts in an isopod.</title>
        <authorList>
            <person name="Becking T."/>
            <person name="Chebbi M.A."/>
            <person name="Giraud I."/>
            <person name="Moumen B."/>
            <person name="Laverre T."/>
            <person name="Caubet Y."/>
            <person name="Peccoud J."/>
            <person name="Gilbert C."/>
            <person name="Cordaux R."/>
        </authorList>
    </citation>
    <scope>NUCLEOTIDE SEQUENCE [LARGE SCALE GENOMIC DNA]</scope>
    <source>
        <strain evidence="2">ANa2</strain>
        <tissue evidence="2">Whole body excluding digestive tract and cuticle</tissue>
    </source>
</reference>
<evidence type="ECO:0000313" key="3">
    <source>
        <dbReference type="Proteomes" id="UP000326759"/>
    </source>
</evidence>
<name>A0A5N5TEH8_9CRUS</name>
<feature type="compositionally biased region" description="Polar residues" evidence="1">
    <location>
        <begin position="47"/>
        <end position="59"/>
    </location>
</feature>
<comment type="caution">
    <text evidence="2">The sequence shown here is derived from an EMBL/GenBank/DDBJ whole genome shotgun (WGS) entry which is preliminary data.</text>
</comment>
<feature type="region of interest" description="Disordered" evidence="1">
    <location>
        <begin position="28"/>
        <end position="67"/>
    </location>
</feature>
<dbReference type="EMBL" id="SEYY01002819">
    <property type="protein sequence ID" value="KAB7504579.1"/>
    <property type="molecule type" value="Genomic_DNA"/>
</dbReference>
<protein>
    <submittedName>
        <fullName evidence="2">Uncharacterized protein</fullName>
    </submittedName>
</protein>
<sequence>MSSYRRLFIHLIQIDRQNSKIRFPLTIPLKNSSSSPNTSSTQQFTTLQPNELSSQNDPKLSTNSTSNSNLQNVIIKGNIPISTNTNFKPGQILTTSGTHLIKIPVNQLSQLNSSNQTLQLPNKMNIRLVTNNNSNISTSQANAVQISGNQAVVKSFNVTSKPIAPAGNKNLKTNKTIPIQINQSPKAQRLLIPVSSSSQDSNLNTTTNNISGLQIRPQGSITLPASALPPGVLSNAQPGSLVMIPAQY</sequence>
<organism evidence="2 3">
    <name type="scientific">Armadillidium nasatum</name>
    <dbReference type="NCBI Taxonomy" id="96803"/>
    <lineage>
        <taxon>Eukaryota</taxon>
        <taxon>Metazoa</taxon>
        <taxon>Ecdysozoa</taxon>
        <taxon>Arthropoda</taxon>
        <taxon>Crustacea</taxon>
        <taxon>Multicrustacea</taxon>
        <taxon>Malacostraca</taxon>
        <taxon>Eumalacostraca</taxon>
        <taxon>Peracarida</taxon>
        <taxon>Isopoda</taxon>
        <taxon>Oniscidea</taxon>
        <taxon>Crinocheta</taxon>
        <taxon>Armadillidiidae</taxon>
        <taxon>Armadillidium</taxon>
    </lineage>
</organism>
<evidence type="ECO:0000313" key="2">
    <source>
        <dbReference type="EMBL" id="KAB7504579.1"/>
    </source>
</evidence>
<dbReference type="Proteomes" id="UP000326759">
    <property type="component" value="Unassembled WGS sequence"/>
</dbReference>
<dbReference type="AlphaFoldDB" id="A0A5N5TEH8"/>
<proteinExistence type="predicted"/>